<dbReference type="GO" id="GO:0005524">
    <property type="term" value="F:ATP binding"/>
    <property type="evidence" value="ECO:0007669"/>
    <property type="project" value="UniProtKB-KW"/>
</dbReference>
<dbReference type="CDD" id="cd18796">
    <property type="entry name" value="SF2_C_LHR"/>
    <property type="match status" value="1"/>
</dbReference>
<dbReference type="GO" id="GO:0016887">
    <property type="term" value="F:ATP hydrolysis activity"/>
    <property type="evidence" value="ECO:0007669"/>
    <property type="project" value="TreeGrafter"/>
</dbReference>
<name>A0A537LHH8_9BACT</name>
<keyword evidence="6" id="KW-0238">DNA-binding</keyword>
<dbReference type="Pfam" id="PF00271">
    <property type="entry name" value="Helicase_C"/>
    <property type="match status" value="1"/>
</dbReference>
<feature type="domain" description="Helicase ATP-binding" evidence="10">
    <location>
        <begin position="29"/>
        <end position="204"/>
    </location>
</feature>
<dbReference type="Pfam" id="PF08494">
    <property type="entry name" value="DEAD_assoc"/>
    <property type="match status" value="1"/>
</dbReference>
<dbReference type="SUPFAM" id="SSF52540">
    <property type="entry name" value="P-loop containing nucleoside triphosphate hydrolases"/>
    <property type="match status" value="1"/>
</dbReference>
<evidence type="ECO:0000256" key="9">
    <source>
        <dbReference type="SAM" id="MobiDB-lite"/>
    </source>
</evidence>
<evidence type="ECO:0000256" key="4">
    <source>
        <dbReference type="ARBA" id="ARBA00022806"/>
    </source>
</evidence>
<keyword evidence="3" id="KW-0378">Hydrolase</keyword>
<dbReference type="Pfam" id="PF00270">
    <property type="entry name" value="DEAD"/>
    <property type="match status" value="1"/>
</dbReference>
<keyword evidence="4 12" id="KW-0347">Helicase</keyword>
<dbReference type="GO" id="GO:0006281">
    <property type="term" value="P:DNA repair"/>
    <property type="evidence" value="ECO:0007669"/>
    <property type="project" value="UniProtKB-KW"/>
</dbReference>
<accession>A0A537LHH8</accession>
<dbReference type="GO" id="GO:0003677">
    <property type="term" value="F:DNA binding"/>
    <property type="evidence" value="ECO:0007669"/>
    <property type="project" value="UniProtKB-KW"/>
</dbReference>
<feature type="region of interest" description="Disordered" evidence="9">
    <location>
        <begin position="1148"/>
        <end position="1170"/>
    </location>
</feature>
<dbReference type="PROSITE" id="PS51192">
    <property type="entry name" value="HELICASE_ATP_BIND_1"/>
    <property type="match status" value="1"/>
</dbReference>
<dbReference type="InterPro" id="IPR045628">
    <property type="entry name" value="Lhr_WH_dom"/>
</dbReference>
<evidence type="ECO:0000256" key="2">
    <source>
        <dbReference type="ARBA" id="ARBA00022763"/>
    </source>
</evidence>
<evidence type="ECO:0000259" key="10">
    <source>
        <dbReference type="PROSITE" id="PS51192"/>
    </source>
</evidence>
<feature type="domain" description="Helicase C-terminal" evidence="11">
    <location>
        <begin position="262"/>
        <end position="413"/>
    </location>
</feature>
<dbReference type="CDD" id="cd17922">
    <property type="entry name" value="DEXHc_LHR-like"/>
    <property type="match status" value="1"/>
</dbReference>
<dbReference type="Pfam" id="PF19306">
    <property type="entry name" value="WHD_Lhr"/>
    <property type="match status" value="1"/>
</dbReference>
<organism evidence="12 13">
    <name type="scientific">Candidatus Segetimicrobium genomatis</name>
    <dbReference type="NCBI Taxonomy" id="2569760"/>
    <lineage>
        <taxon>Bacteria</taxon>
        <taxon>Bacillati</taxon>
        <taxon>Candidatus Sysuimicrobiota</taxon>
        <taxon>Candidatus Sysuimicrobiia</taxon>
        <taxon>Candidatus Sysuimicrobiales</taxon>
        <taxon>Candidatus Segetimicrobiaceae</taxon>
        <taxon>Candidatus Segetimicrobium</taxon>
    </lineage>
</organism>
<dbReference type="Pfam" id="PF23235">
    <property type="entry name" value="WHD_3rd_Lhr"/>
    <property type="match status" value="1"/>
</dbReference>
<evidence type="ECO:0000256" key="8">
    <source>
        <dbReference type="ARBA" id="ARBA00023235"/>
    </source>
</evidence>
<dbReference type="SMART" id="SM00490">
    <property type="entry name" value="HELICc"/>
    <property type="match status" value="1"/>
</dbReference>
<reference evidence="12 13" key="1">
    <citation type="journal article" date="2019" name="Nat. Microbiol.">
        <title>Mediterranean grassland soil C-N compound turnover is dependent on rainfall and depth, and is mediated by genomically divergent microorganisms.</title>
        <authorList>
            <person name="Diamond S."/>
            <person name="Andeer P.F."/>
            <person name="Li Z."/>
            <person name="Crits-Christoph A."/>
            <person name="Burstein D."/>
            <person name="Anantharaman K."/>
            <person name="Lane K.R."/>
            <person name="Thomas B.C."/>
            <person name="Pan C."/>
            <person name="Northen T.R."/>
            <person name="Banfield J.F."/>
        </authorList>
    </citation>
    <scope>NUCLEOTIDE SEQUENCE [LARGE SCALE GENOMIC DNA]</scope>
    <source>
        <strain evidence="12">NP_2</strain>
    </source>
</reference>
<keyword evidence="8" id="KW-0413">Isomerase</keyword>
<dbReference type="SMART" id="SM00487">
    <property type="entry name" value="DEXDc"/>
    <property type="match status" value="1"/>
</dbReference>
<keyword evidence="7" id="KW-0234">DNA repair</keyword>
<keyword evidence="1" id="KW-0547">Nucleotide-binding</keyword>
<sequence length="1446" mass="158208">MDLSLFHPLIARWFVGRFGEPTAPQVQGWAHIAEGRDTLVAAPTGSGKTLAAFLWSINHLVAAAHNGTLRDETAVVYVSPLKALGNDIQKNLQEPLAAISALAEQAGTPLPEIRAMVRSGDTPARERNLMVRRPPHILITTPESLYILLTAQRSREFLRTARVVIVDEIHAVAGDKRGSHLALSLERLDLLAGRNLQRIGLSATVKPIDAIARLLVGAGRTTRDGQPLCAIVDVGHRRAWELRVDVPTQPLSHVASHEMWAEVYDRIAALSRDHRTTLVFVNTRRLAERVAHQLTQRLGEGKVAPHHGSLSRQIRLDAERRLKSGELAVVVATASLELGIDIGHVDLVCHLGAPRALATLLQRVGRSGHWLGSVPKGVLFPLTRDELVQCAAAVQAARAGELDRIVMPRKPLDVLAQQMVAIAASEEIREDDLWALIRRTLPYHHLPREEFEQIVQMLSEGISSRRGRAGAFVHRDQIHGVLRGRRGARLAAITSGGAIPDTADYDVIEEPQGTFVGKVNEDFAIESQGGDIFLLGNTSWRIRRVEAGKVRVENAHGAPPSVPFWLGEAPARTAELSQAVSALRQTVADRLGDRESVTQWLIAETGADRGGAEQIVAYVAETVAILGCVPTAQTIVAERFFDEAGGMQLILHTPFGGRINRAWGLAIRKRFCLTFDFELQAAATDDGIVLSLGEQHSFPLDSVFAFVRTATAKEDLIQALLASPMFTNRWRWNANRALAVLRYAGGRRVPMPIQRMRAEDLMAAVFPEQVACQDNRSGPVTPPDHPLVNETIANCLYEAMDLDGLLEIAGRLERGELRTVAVETPSPSPMSHEILNANPFAFLDDAPLEERRARAVTLRRTDPDLARGLGALDQAAIDEVRQQAQPDVRDADELHDHLLSVGLQPEAEAEGWKPYAEALIGTGRATVAVWRDESYREYRAYAAAERLTLVRAAVPDVRFTPEITLALPRAGQAELTQDDAIRQIVLGWLVVTGPVMSQVLAARLGVRQADIEIALAALEGMGTVLRGRFTPGTVEEEWCERRLLARIHRLTLGRLRREIEAVPAADFMRFLFRWQHIQPGSQLHGRDGVLQIIGQLQGMELPAPAWEEHVIPARVRLYDPADLEHLCLSGTVTWGRLSAGAALNREPVQGAAMTEEPSGASKRRQGPGRNSPIAFVVREDLPVFLRDQRDLDAALARLSSAAGDVARYLQQRGASFMPDIVKGTRRLPAEVEDALWELVAHGVVSGDGVAGLRQLLHGGGRHRDRRRFRAYGGARSGPYGGGLRTHGRSLPVGRWSLWQGAADVESHGRDEAIARQLLRRYGVVFRDLVAREPLAPGWRVLLGVYRRWEAAGEIRGGRFVAGFVGEQFALPEAVESLRAVRRAPEDREVVVVSAADPLNLVGIILPGGKVSSVSGLAVAYRNGVPVDVAPMGALLAKLHQMGAGVR</sequence>
<evidence type="ECO:0000256" key="7">
    <source>
        <dbReference type="ARBA" id="ARBA00023204"/>
    </source>
</evidence>
<evidence type="ECO:0000313" key="12">
    <source>
        <dbReference type="EMBL" id="TMJ07433.1"/>
    </source>
</evidence>
<dbReference type="InterPro" id="IPR027417">
    <property type="entry name" value="P-loop_NTPase"/>
</dbReference>
<evidence type="ECO:0000259" key="11">
    <source>
        <dbReference type="PROSITE" id="PS51194"/>
    </source>
</evidence>
<evidence type="ECO:0000313" key="13">
    <source>
        <dbReference type="Proteomes" id="UP000318661"/>
    </source>
</evidence>
<dbReference type="InterPro" id="IPR011545">
    <property type="entry name" value="DEAD/DEAH_box_helicase_dom"/>
</dbReference>
<proteinExistence type="predicted"/>
<dbReference type="Proteomes" id="UP000318661">
    <property type="component" value="Unassembled WGS sequence"/>
</dbReference>
<comment type="caution">
    <text evidence="12">The sequence shown here is derived from an EMBL/GenBank/DDBJ whole genome shotgun (WGS) entry which is preliminary data.</text>
</comment>
<dbReference type="InterPro" id="IPR052511">
    <property type="entry name" value="ATP-dep_Helicase"/>
</dbReference>
<evidence type="ECO:0000256" key="5">
    <source>
        <dbReference type="ARBA" id="ARBA00022840"/>
    </source>
</evidence>
<dbReference type="Gene3D" id="3.40.50.300">
    <property type="entry name" value="P-loop containing nucleotide triphosphate hydrolases"/>
    <property type="match status" value="2"/>
</dbReference>
<dbReference type="PANTHER" id="PTHR47962:SF5">
    <property type="entry name" value="ATP-DEPENDENT HELICASE LHR-RELATED"/>
    <property type="match status" value="1"/>
</dbReference>
<keyword evidence="5" id="KW-0067">ATP-binding</keyword>
<gene>
    <name evidence="12" type="ORF">E6G99_06695</name>
</gene>
<dbReference type="EMBL" id="VBAJ01000179">
    <property type="protein sequence ID" value="TMJ07433.1"/>
    <property type="molecule type" value="Genomic_DNA"/>
</dbReference>
<dbReference type="InterPro" id="IPR001650">
    <property type="entry name" value="Helicase_C-like"/>
</dbReference>
<dbReference type="Pfam" id="PF23234">
    <property type="entry name" value="WHD_4th_Lhr"/>
    <property type="match status" value="1"/>
</dbReference>
<dbReference type="InterPro" id="IPR013701">
    <property type="entry name" value="Lhr-like_DEAD/DEAH_assoc"/>
</dbReference>
<evidence type="ECO:0000256" key="6">
    <source>
        <dbReference type="ARBA" id="ARBA00023125"/>
    </source>
</evidence>
<dbReference type="PANTHER" id="PTHR47962">
    <property type="entry name" value="ATP-DEPENDENT HELICASE LHR-RELATED-RELATED"/>
    <property type="match status" value="1"/>
</dbReference>
<protein>
    <submittedName>
        <fullName evidence="12">DEAD/DEAH box helicase</fullName>
    </submittedName>
</protein>
<dbReference type="GO" id="GO:0004386">
    <property type="term" value="F:helicase activity"/>
    <property type="evidence" value="ECO:0007669"/>
    <property type="project" value="UniProtKB-KW"/>
</dbReference>
<dbReference type="PROSITE" id="PS51194">
    <property type="entry name" value="HELICASE_CTER"/>
    <property type="match status" value="1"/>
</dbReference>
<evidence type="ECO:0000256" key="3">
    <source>
        <dbReference type="ARBA" id="ARBA00022801"/>
    </source>
</evidence>
<dbReference type="InterPro" id="IPR055367">
    <property type="entry name" value="WH4_Lhr"/>
</dbReference>
<dbReference type="InterPro" id="IPR014001">
    <property type="entry name" value="Helicase_ATP-bd"/>
</dbReference>
<keyword evidence="2" id="KW-0227">DNA damage</keyword>
<dbReference type="InterPro" id="IPR055368">
    <property type="entry name" value="WH3_Lhr"/>
</dbReference>
<evidence type="ECO:0000256" key="1">
    <source>
        <dbReference type="ARBA" id="ARBA00022741"/>
    </source>
</evidence>